<evidence type="ECO:0000256" key="9">
    <source>
        <dbReference type="NCBIfam" id="TIGR01400"/>
    </source>
</evidence>
<comment type="caution">
    <text evidence="11">The sequence shown here is derived from an EMBL/GenBank/DDBJ whole genome shotgun (WGS) entry which is preliminary data.</text>
</comment>
<organism evidence="11 12">
    <name type="scientific">Bacillus thermozeamaize</name>
    <dbReference type="NCBI Taxonomy" id="230954"/>
    <lineage>
        <taxon>Bacteria</taxon>
        <taxon>Bacillati</taxon>
        <taxon>Bacillota</taxon>
        <taxon>Bacilli</taxon>
        <taxon>Bacillales</taxon>
        <taxon>Bacillaceae</taxon>
        <taxon>Bacillus</taxon>
    </lineage>
</organism>
<feature type="transmembrane region" description="Helical" evidence="10">
    <location>
        <begin position="75"/>
        <end position="98"/>
    </location>
</feature>
<proteinExistence type="inferred from homology"/>
<gene>
    <name evidence="11" type="ORF">BAA01_08265</name>
</gene>
<evidence type="ECO:0000256" key="7">
    <source>
        <dbReference type="ARBA" id="ARBA00023136"/>
    </source>
</evidence>
<dbReference type="Proteomes" id="UP000196475">
    <property type="component" value="Unassembled WGS sequence"/>
</dbReference>
<keyword evidence="6 10" id="KW-1133">Transmembrane helix</keyword>
<name>A0A1Y3PQF9_9BACI</name>
<dbReference type="PRINTS" id="PR00953">
    <property type="entry name" value="TYPE3IMRPROT"/>
</dbReference>
<sequence>MAAWTESWFLSMLLVLTRMTTFFVISPLFAYRNVPVTFRLGLSVAMGFLVISQVDADPGLVLDGTYLGLIVKEAMVGLILGFTASMIFAAIQTAGAIVDLQMGFALANLVDPQSGVPMPVTANLKLILAMLFFLAIDGHHQLIRGIMASFKLIPLGQAGLESFTMDVEWLARFFAQSFLIALQIAAPMAAALFLVDLAMGIIARTVPQMNFFVIGFPLKMLFGILVLFLVIPGFFVVLTWLYQQMFEAMSQVMQRLGI</sequence>
<evidence type="ECO:0000256" key="10">
    <source>
        <dbReference type="RuleBase" id="RU362071"/>
    </source>
</evidence>
<keyword evidence="11" id="KW-0282">Flagellum</keyword>
<keyword evidence="4 10" id="KW-1003">Cell membrane</keyword>
<keyword evidence="8 10" id="KW-0975">Bacterial flagellum</keyword>
<feature type="transmembrane region" description="Helical" evidence="10">
    <location>
        <begin position="7"/>
        <end position="30"/>
    </location>
</feature>
<dbReference type="GO" id="GO:0006605">
    <property type="term" value="P:protein targeting"/>
    <property type="evidence" value="ECO:0007669"/>
    <property type="project" value="UniProtKB-UniRule"/>
</dbReference>
<dbReference type="GO" id="GO:0009425">
    <property type="term" value="C:bacterial-type flagellum basal body"/>
    <property type="evidence" value="ECO:0007669"/>
    <property type="project" value="UniProtKB-SubCell"/>
</dbReference>
<evidence type="ECO:0000256" key="6">
    <source>
        <dbReference type="ARBA" id="ARBA00022989"/>
    </source>
</evidence>
<dbReference type="InterPro" id="IPR002010">
    <property type="entry name" value="T3SS_IM_R"/>
</dbReference>
<comment type="subcellular location">
    <subcellularLocation>
        <location evidence="10">Cell membrane</location>
        <topology evidence="10">Multi-pass membrane protein</topology>
    </subcellularLocation>
    <subcellularLocation>
        <location evidence="10">Bacterial flagellum basal body</location>
    </subcellularLocation>
</comment>
<comment type="similarity">
    <text evidence="2 10">Belongs to the FliR/MopE/SpaR family.</text>
</comment>
<accession>A0A1Y3PQF9</accession>
<dbReference type="PANTHER" id="PTHR30065:SF1">
    <property type="entry name" value="SURFACE PRESENTATION OF ANTIGENS PROTEIN SPAR"/>
    <property type="match status" value="1"/>
</dbReference>
<keyword evidence="7 10" id="KW-0472">Membrane</keyword>
<evidence type="ECO:0000256" key="5">
    <source>
        <dbReference type="ARBA" id="ARBA00022692"/>
    </source>
</evidence>
<feature type="transmembrane region" description="Helical" evidence="10">
    <location>
        <begin position="178"/>
        <end position="202"/>
    </location>
</feature>
<dbReference type="InterPro" id="IPR006303">
    <property type="entry name" value="FliR"/>
</dbReference>
<evidence type="ECO:0000256" key="2">
    <source>
        <dbReference type="ARBA" id="ARBA00009772"/>
    </source>
</evidence>
<evidence type="ECO:0000256" key="3">
    <source>
        <dbReference type="ARBA" id="ARBA00021717"/>
    </source>
</evidence>
<protein>
    <recommendedName>
        <fullName evidence="3 9">Flagellar biosynthetic protein FliR</fullName>
    </recommendedName>
</protein>
<dbReference type="Pfam" id="PF01311">
    <property type="entry name" value="Bac_export_1"/>
    <property type="match status" value="1"/>
</dbReference>
<evidence type="ECO:0000313" key="11">
    <source>
        <dbReference type="EMBL" id="OUM88356.1"/>
    </source>
</evidence>
<dbReference type="GO" id="GO:0044780">
    <property type="term" value="P:bacterial-type flagellum assembly"/>
    <property type="evidence" value="ECO:0007669"/>
    <property type="project" value="UniProtKB-UniRule"/>
</dbReference>
<comment type="function">
    <text evidence="1 10">Role in flagellar biosynthesis.</text>
</comment>
<keyword evidence="11" id="KW-0969">Cilium</keyword>
<dbReference type="GO" id="GO:0005886">
    <property type="term" value="C:plasma membrane"/>
    <property type="evidence" value="ECO:0007669"/>
    <property type="project" value="UniProtKB-SubCell"/>
</dbReference>
<feature type="transmembrane region" description="Helical" evidence="10">
    <location>
        <begin position="118"/>
        <end position="136"/>
    </location>
</feature>
<dbReference type="EMBL" id="LZRT01000062">
    <property type="protein sequence ID" value="OUM88356.1"/>
    <property type="molecule type" value="Genomic_DNA"/>
</dbReference>
<evidence type="ECO:0000313" key="12">
    <source>
        <dbReference type="Proteomes" id="UP000196475"/>
    </source>
</evidence>
<feature type="transmembrane region" description="Helical" evidence="10">
    <location>
        <begin position="222"/>
        <end position="242"/>
    </location>
</feature>
<dbReference type="PANTHER" id="PTHR30065">
    <property type="entry name" value="FLAGELLAR BIOSYNTHETIC PROTEIN FLIR"/>
    <property type="match status" value="1"/>
</dbReference>
<keyword evidence="11" id="KW-0966">Cell projection</keyword>
<evidence type="ECO:0000256" key="8">
    <source>
        <dbReference type="ARBA" id="ARBA00023143"/>
    </source>
</evidence>
<evidence type="ECO:0000256" key="4">
    <source>
        <dbReference type="ARBA" id="ARBA00022475"/>
    </source>
</evidence>
<keyword evidence="5 10" id="KW-0812">Transmembrane</keyword>
<dbReference type="NCBIfam" id="TIGR01400">
    <property type="entry name" value="fliR"/>
    <property type="match status" value="1"/>
</dbReference>
<evidence type="ECO:0000256" key="1">
    <source>
        <dbReference type="ARBA" id="ARBA00002578"/>
    </source>
</evidence>
<reference evidence="12" key="1">
    <citation type="submission" date="2016-06" db="EMBL/GenBank/DDBJ databases">
        <authorList>
            <person name="Nascimento L."/>
            <person name="Pereira R.V."/>
            <person name="Martins L.F."/>
            <person name="Quaggio R.B."/>
            <person name="Silva A.M."/>
            <person name="Setubal J.C."/>
        </authorList>
    </citation>
    <scope>NUCLEOTIDE SEQUENCE [LARGE SCALE GENOMIC DNA]</scope>
</reference>
<dbReference type="AlphaFoldDB" id="A0A1Y3PQF9"/>